<dbReference type="Pfam" id="PF01132">
    <property type="entry name" value="EFP"/>
    <property type="match status" value="1"/>
</dbReference>
<dbReference type="FunFam" id="2.40.50.140:FF:000009">
    <property type="entry name" value="Elongation factor P"/>
    <property type="match status" value="1"/>
</dbReference>
<comment type="similarity">
    <text evidence="3">Belongs to the elongation factor P family.</text>
</comment>
<evidence type="ECO:0000259" key="7">
    <source>
        <dbReference type="SMART" id="SM00841"/>
    </source>
</evidence>
<dbReference type="InterPro" id="IPR015365">
    <property type="entry name" value="Elong-fact-P_C"/>
</dbReference>
<dbReference type="EMBL" id="FAXC01000260">
    <property type="protein sequence ID" value="CUV09528.1"/>
    <property type="molecule type" value="Genomic_DNA"/>
</dbReference>
<sequence>MATTSDIKKGAVLLENGKRMKVLEFLHVKPGKGNAFVRTKLRDIQSGKVVEKKFNAGAKIELIRIDVKAMQYLYKDGDSYVFMDSKTYDQINILAEIIGDKINFLKPGQNVDILFDGALIIDIRLPAHVNLEVQHTEPGERGNTATGATKPATVETDYVVNVPLFIDSGDVLKIDTRSGEYIERARS</sequence>
<dbReference type="InterPro" id="IPR001059">
    <property type="entry name" value="Transl_elong_P/YeiP_cen"/>
</dbReference>
<keyword evidence="4" id="KW-0963">Cytoplasm</keyword>
<dbReference type="SUPFAM" id="SSF50104">
    <property type="entry name" value="Translation proteins SH3-like domain"/>
    <property type="match status" value="1"/>
</dbReference>
<feature type="domain" description="Elongation factor P C-terminal" evidence="7">
    <location>
        <begin position="129"/>
        <end position="184"/>
    </location>
</feature>
<dbReference type="InterPro" id="IPR020599">
    <property type="entry name" value="Transl_elong_fac_P/YeiP"/>
</dbReference>
<evidence type="ECO:0000256" key="3">
    <source>
        <dbReference type="ARBA" id="ARBA00009479"/>
    </source>
</evidence>
<keyword evidence="6" id="KW-0648">Protein biosynthesis</keyword>
<comment type="pathway">
    <text evidence="2">Protein biosynthesis; polypeptide chain elongation.</text>
</comment>
<dbReference type="GO" id="GO:0003746">
    <property type="term" value="F:translation elongation factor activity"/>
    <property type="evidence" value="ECO:0007669"/>
    <property type="project" value="UniProtKB-KW"/>
</dbReference>
<accession>A0A160VFW3</accession>
<dbReference type="SMART" id="SM00841">
    <property type="entry name" value="Elong-fact-P_C"/>
    <property type="match status" value="1"/>
</dbReference>
<dbReference type="SMART" id="SM01185">
    <property type="entry name" value="EFP"/>
    <property type="match status" value="1"/>
</dbReference>
<dbReference type="Pfam" id="PF09285">
    <property type="entry name" value="Elong-fact-P_C"/>
    <property type="match status" value="1"/>
</dbReference>
<dbReference type="Gene3D" id="2.30.30.30">
    <property type="match status" value="1"/>
</dbReference>
<organism evidence="9">
    <name type="scientific">hydrothermal vent metagenome</name>
    <dbReference type="NCBI Taxonomy" id="652676"/>
    <lineage>
        <taxon>unclassified sequences</taxon>
        <taxon>metagenomes</taxon>
        <taxon>ecological metagenomes</taxon>
    </lineage>
</organism>
<dbReference type="SUPFAM" id="SSF50249">
    <property type="entry name" value="Nucleic acid-binding proteins"/>
    <property type="match status" value="2"/>
</dbReference>
<dbReference type="GO" id="GO:0005829">
    <property type="term" value="C:cytosol"/>
    <property type="evidence" value="ECO:0007669"/>
    <property type="project" value="UniProtKB-ARBA"/>
</dbReference>
<dbReference type="FunFam" id="2.40.50.140:FF:000004">
    <property type="entry name" value="Elongation factor P"/>
    <property type="match status" value="1"/>
</dbReference>
<dbReference type="Gene3D" id="2.40.50.140">
    <property type="entry name" value="Nucleic acid-binding proteins"/>
    <property type="match status" value="2"/>
</dbReference>
<dbReference type="GO" id="GO:0043043">
    <property type="term" value="P:peptide biosynthetic process"/>
    <property type="evidence" value="ECO:0007669"/>
    <property type="project" value="InterPro"/>
</dbReference>
<evidence type="ECO:0000313" key="9">
    <source>
        <dbReference type="EMBL" id="CUV09528.1"/>
    </source>
</evidence>
<dbReference type="InterPro" id="IPR008991">
    <property type="entry name" value="Translation_prot_SH3-like_sf"/>
</dbReference>
<dbReference type="InterPro" id="IPR014722">
    <property type="entry name" value="Rib_uL2_dom2"/>
</dbReference>
<evidence type="ECO:0000259" key="8">
    <source>
        <dbReference type="SMART" id="SM01185"/>
    </source>
</evidence>
<proteinExistence type="inferred from homology"/>
<dbReference type="CDD" id="cd05794">
    <property type="entry name" value="S1_EF-P_repeat_2"/>
    <property type="match status" value="1"/>
</dbReference>
<dbReference type="NCBIfam" id="TIGR00038">
    <property type="entry name" value="efp"/>
    <property type="match status" value="1"/>
</dbReference>
<evidence type="ECO:0000256" key="4">
    <source>
        <dbReference type="ARBA" id="ARBA00022490"/>
    </source>
</evidence>
<evidence type="ECO:0000256" key="2">
    <source>
        <dbReference type="ARBA" id="ARBA00004815"/>
    </source>
</evidence>
<dbReference type="Pfam" id="PF08207">
    <property type="entry name" value="EFP_N"/>
    <property type="match status" value="1"/>
</dbReference>
<dbReference type="PIRSF" id="PIRSF005901">
    <property type="entry name" value="EF-P"/>
    <property type="match status" value="1"/>
</dbReference>
<dbReference type="InterPro" id="IPR011768">
    <property type="entry name" value="Transl_elongation_fac_P"/>
</dbReference>
<evidence type="ECO:0000256" key="6">
    <source>
        <dbReference type="ARBA" id="ARBA00022917"/>
    </source>
</evidence>
<keyword evidence="5 9" id="KW-0251">Elongation factor</keyword>
<gene>
    <name evidence="9" type="ORF">MGWOODY_Mmi821</name>
</gene>
<protein>
    <submittedName>
        <fullName evidence="9">Translation elongation factor P</fullName>
    </submittedName>
</protein>
<dbReference type="HAMAP" id="MF_00141">
    <property type="entry name" value="EF_P"/>
    <property type="match status" value="1"/>
</dbReference>
<dbReference type="FunFam" id="2.30.30.30:FF:000003">
    <property type="entry name" value="Elongation factor P"/>
    <property type="match status" value="1"/>
</dbReference>
<dbReference type="PANTHER" id="PTHR30053:SF12">
    <property type="entry name" value="ELONGATION FACTOR P (EF-P) FAMILY PROTEIN"/>
    <property type="match status" value="1"/>
</dbReference>
<feature type="domain" description="Translation elongation factor P/YeiP central" evidence="8">
    <location>
        <begin position="67"/>
        <end position="120"/>
    </location>
</feature>
<dbReference type="PANTHER" id="PTHR30053">
    <property type="entry name" value="ELONGATION FACTOR P"/>
    <property type="match status" value="1"/>
</dbReference>
<name>A0A160VFW3_9ZZZZ</name>
<dbReference type="CDD" id="cd04470">
    <property type="entry name" value="S1_EF-P_repeat_1"/>
    <property type="match status" value="1"/>
</dbReference>
<evidence type="ECO:0000256" key="1">
    <source>
        <dbReference type="ARBA" id="ARBA00004496"/>
    </source>
</evidence>
<dbReference type="UniPathway" id="UPA00345"/>
<comment type="subcellular location">
    <subcellularLocation>
        <location evidence="1">Cytoplasm</location>
    </subcellularLocation>
</comment>
<reference evidence="9" key="1">
    <citation type="submission" date="2015-10" db="EMBL/GenBank/DDBJ databases">
        <authorList>
            <person name="Gilbert D.G."/>
        </authorList>
    </citation>
    <scope>NUCLEOTIDE SEQUENCE</scope>
</reference>
<dbReference type="AlphaFoldDB" id="A0A160VFW3"/>
<evidence type="ECO:0000256" key="5">
    <source>
        <dbReference type="ARBA" id="ARBA00022768"/>
    </source>
</evidence>
<dbReference type="InterPro" id="IPR012340">
    <property type="entry name" value="NA-bd_OB-fold"/>
</dbReference>
<dbReference type="InterPro" id="IPR013185">
    <property type="entry name" value="Transl_elong_KOW-like"/>
</dbReference>
<dbReference type="NCBIfam" id="NF001810">
    <property type="entry name" value="PRK00529.1"/>
    <property type="match status" value="1"/>
</dbReference>